<feature type="region of interest" description="Disordered" evidence="1">
    <location>
        <begin position="13"/>
        <end position="60"/>
    </location>
</feature>
<dbReference type="EMBL" id="JABEZY010266099">
    <property type="protein sequence ID" value="MBA0754944.1"/>
    <property type="molecule type" value="Genomic_DNA"/>
</dbReference>
<dbReference type="AlphaFoldDB" id="A0A7J9D319"/>
<feature type="compositionally biased region" description="Basic and acidic residues" evidence="1">
    <location>
        <begin position="13"/>
        <end position="36"/>
    </location>
</feature>
<dbReference type="Proteomes" id="UP000593579">
    <property type="component" value="Unassembled WGS sequence"/>
</dbReference>
<evidence type="ECO:0000313" key="3">
    <source>
        <dbReference type="Proteomes" id="UP000593579"/>
    </source>
</evidence>
<sequence length="123" mass="13872">MTVVESVVKLGLGKDKLRSSKPEERGVCEKDHKEDIVDGNGNSDNNGNGKPRVAKKKPNRKRDKLKCFLCDDPYILNKCPKKSTLSKKEKSVGTIKQARSLRSLVRAREKPKPKWQKGAKRSE</sequence>
<feature type="compositionally biased region" description="Basic residues" evidence="1">
    <location>
        <begin position="113"/>
        <end position="123"/>
    </location>
</feature>
<evidence type="ECO:0000313" key="2">
    <source>
        <dbReference type="EMBL" id="MBA0754944.1"/>
    </source>
</evidence>
<feature type="region of interest" description="Disordered" evidence="1">
    <location>
        <begin position="83"/>
        <end position="123"/>
    </location>
</feature>
<gene>
    <name evidence="2" type="ORF">Gogos_020010</name>
</gene>
<reference evidence="2 3" key="1">
    <citation type="journal article" date="2019" name="Genome Biol. Evol.">
        <title>Insights into the evolution of the New World diploid cottons (Gossypium, subgenus Houzingenia) based on genome sequencing.</title>
        <authorList>
            <person name="Grover C.E."/>
            <person name="Arick M.A. 2nd"/>
            <person name="Thrash A."/>
            <person name="Conover J.L."/>
            <person name="Sanders W.S."/>
            <person name="Peterson D.G."/>
            <person name="Frelichowski J.E."/>
            <person name="Scheffler J.A."/>
            <person name="Scheffler B.E."/>
            <person name="Wendel J.F."/>
        </authorList>
    </citation>
    <scope>NUCLEOTIDE SEQUENCE [LARGE SCALE GENOMIC DNA]</scope>
    <source>
        <strain evidence="2">5</strain>
        <tissue evidence="2">Leaf</tissue>
    </source>
</reference>
<dbReference type="OrthoDB" id="997771at2759"/>
<organism evidence="2 3">
    <name type="scientific">Gossypium gossypioides</name>
    <name type="common">Mexican cotton</name>
    <name type="synonym">Selera gossypioides</name>
    <dbReference type="NCBI Taxonomy" id="34282"/>
    <lineage>
        <taxon>Eukaryota</taxon>
        <taxon>Viridiplantae</taxon>
        <taxon>Streptophyta</taxon>
        <taxon>Embryophyta</taxon>
        <taxon>Tracheophyta</taxon>
        <taxon>Spermatophyta</taxon>
        <taxon>Magnoliopsida</taxon>
        <taxon>eudicotyledons</taxon>
        <taxon>Gunneridae</taxon>
        <taxon>Pentapetalae</taxon>
        <taxon>rosids</taxon>
        <taxon>malvids</taxon>
        <taxon>Malvales</taxon>
        <taxon>Malvaceae</taxon>
        <taxon>Malvoideae</taxon>
        <taxon>Gossypium</taxon>
    </lineage>
</organism>
<accession>A0A7J9D319</accession>
<comment type="caution">
    <text evidence="2">The sequence shown here is derived from an EMBL/GenBank/DDBJ whole genome shotgun (WGS) entry which is preliminary data.</text>
</comment>
<name>A0A7J9D319_GOSGO</name>
<evidence type="ECO:0000256" key="1">
    <source>
        <dbReference type="SAM" id="MobiDB-lite"/>
    </source>
</evidence>
<feature type="compositionally biased region" description="Low complexity" evidence="1">
    <location>
        <begin position="38"/>
        <end position="49"/>
    </location>
</feature>
<protein>
    <submittedName>
        <fullName evidence="2">Uncharacterized protein</fullName>
    </submittedName>
</protein>
<keyword evidence="3" id="KW-1185">Reference proteome</keyword>
<proteinExistence type="predicted"/>